<dbReference type="PANTHER" id="PTHR11005">
    <property type="entry name" value="LYSOSOMAL ACID LIPASE-RELATED"/>
    <property type="match status" value="1"/>
</dbReference>
<evidence type="ECO:0000313" key="3">
    <source>
        <dbReference type="EMBL" id="KAK4305016.1"/>
    </source>
</evidence>
<dbReference type="InterPro" id="IPR006693">
    <property type="entry name" value="AB_hydrolase_lipase"/>
</dbReference>
<reference evidence="3" key="1">
    <citation type="submission" date="2023-11" db="EMBL/GenBank/DDBJ databases">
        <title>Genome assemblies of two species of porcelain crab, Petrolisthes cinctipes and Petrolisthes manimaculis (Anomura: Porcellanidae).</title>
        <authorList>
            <person name="Angst P."/>
        </authorList>
    </citation>
    <scope>NUCLEOTIDE SEQUENCE</scope>
    <source>
        <strain evidence="3">PB745_02</strain>
        <tissue evidence="3">Gill</tissue>
    </source>
</reference>
<feature type="chain" id="PRO_5042064650" description="Partial AB-hydrolase lipase domain-containing protein" evidence="1">
    <location>
        <begin position="17"/>
        <end position="177"/>
    </location>
</feature>
<feature type="signal peptide" evidence="1">
    <location>
        <begin position="1"/>
        <end position="16"/>
    </location>
</feature>
<gene>
    <name evidence="3" type="ORF">Pmani_023076</name>
</gene>
<evidence type="ECO:0000259" key="2">
    <source>
        <dbReference type="Pfam" id="PF04083"/>
    </source>
</evidence>
<dbReference type="SUPFAM" id="SSF53474">
    <property type="entry name" value="alpha/beta-Hydrolases"/>
    <property type="match status" value="1"/>
</dbReference>
<accession>A0AAE1U1H1</accession>
<dbReference type="InterPro" id="IPR029058">
    <property type="entry name" value="AB_hydrolase_fold"/>
</dbReference>
<sequence>MFVSVFVTIVGLQVLGQLFTPPHKYIVDVLANYSSQNDATTDELIEDNGYPSETHYVTTQDGYILALHRIPHHSKQQQQQEDTHTHSSSCNSRVVLLYHCFLCSSSEFIMNTPDKALGYILSDEGYDVWLGNARGNTYSRNHTQLSPDNPLFWDFTWHEMGTQDLPAIIDYILEETD</sequence>
<dbReference type="EMBL" id="JAWZYT010002343">
    <property type="protein sequence ID" value="KAK4305016.1"/>
    <property type="molecule type" value="Genomic_DNA"/>
</dbReference>
<comment type="caution">
    <text evidence="3">The sequence shown here is derived from an EMBL/GenBank/DDBJ whole genome shotgun (WGS) entry which is preliminary data.</text>
</comment>
<feature type="domain" description="Partial AB-hydrolase lipase" evidence="2">
    <location>
        <begin position="42"/>
        <end position="111"/>
    </location>
</feature>
<keyword evidence="4" id="KW-1185">Reference proteome</keyword>
<dbReference type="Gene3D" id="3.40.50.1820">
    <property type="entry name" value="alpha/beta hydrolase"/>
    <property type="match status" value="1"/>
</dbReference>
<dbReference type="Proteomes" id="UP001292094">
    <property type="component" value="Unassembled WGS sequence"/>
</dbReference>
<dbReference type="GO" id="GO:0006629">
    <property type="term" value="P:lipid metabolic process"/>
    <property type="evidence" value="ECO:0007669"/>
    <property type="project" value="InterPro"/>
</dbReference>
<protein>
    <recommendedName>
        <fullName evidence="2">Partial AB-hydrolase lipase domain-containing protein</fullName>
    </recommendedName>
</protein>
<dbReference type="AlphaFoldDB" id="A0AAE1U1H1"/>
<name>A0AAE1U1H1_9EUCA</name>
<proteinExistence type="predicted"/>
<keyword evidence="1" id="KW-0732">Signal</keyword>
<evidence type="ECO:0000313" key="4">
    <source>
        <dbReference type="Proteomes" id="UP001292094"/>
    </source>
</evidence>
<organism evidence="3 4">
    <name type="scientific">Petrolisthes manimaculis</name>
    <dbReference type="NCBI Taxonomy" id="1843537"/>
    <lineage>
        <taxon>Eukaryota</taxon>
        <taxon>Metazoa</taxon>
        <taxon>Ecdysozoa</taxon>
        <taxon>Arthropoda</taxon>
        <taxon>Crustacea</taxon>
        <taxon>Multicrustacea</taxon>
        <taxon>Malacostraca</taxon>
        <taxon>Eumalacostraca</taxon>
        <taxon>Eucarida</taxon>
        <taxon>Decapoda</taxon>
        <taxon>Pleocyemata</taxon>
        <taxon>Anomura</taxon>
        <taxon>Galatheoidea</taxon>
        <taxon>Porcellanidae</taxon>
        <taxon>Petrolisthes</taxon>
    </lineage>
</organism>
<dbReference type="Pfam" id="PF04083">
    <property type="entry name" value="Abhydro_lipase"/>
    <property type="match status" value="1"/>
</dbReference>
<evidence type="ECO:0000256" key="1">
    <source>
        <dbReference type="SAM" id="SignalP"/>
    </source>
</evidence>